<proteinExistence type="predicted"/>
<keyword evidence="2" id="KW-1185">Reference proteome</keyword>
<comment type="caution">
    <text evidence="1">The sequence shown here is derived from an EMBL/GenBank/DDBJ whole genome shotgun (WGS) entry which is preliminary data.</text>
</comment>
<dbReference type="OrthoDB" id="1711136at2759"/>
<reference evidence="1 2" key="1">
    <citation type="submission" date="2018-04" db="EMBL/GenBank/DDBJ databases">
        <title>The genome of golden apple snail Pomacea canaliculata provides insight into stress tolerance and invasive adaptation.</title>
        <authorList>
            <person name="Liu C."/>
            <person name="Liu B."/>
            <person name="Ren Y."/>
            <person name="Zhang Y."/>
            <person name="Wang H."/>
            <person name="Li S."/>
            <person name="Jiang F."/>
            <person name="Yin L."/>
            <person name="Zhang G."/>
            <person name="Qian W."/>
            <person name="Fan W."/>
        </authorList>
    </citation>
    <scope>NUCLEOTIDE SEQUENCE [LARGE SCALE GENOMIC DNA]</scope>
    <source>
        <strain evidence="1">SZHN2017</strain>
        <tissue evidence="1">Muscle</tissue>
    </source>
</reference>
<dbReference type="Proteomes" id="UP000245119">
    <property type="component" value="Linkage Group LG6"/>
</dbReference>
<sequence>MVACPATPVLDNSLSMRPDAGCMFPGMRFEDLRLASFFNARNHPISQFLIPLAHDGYYYDVIYEYTCCFCCGNSYSRGHSPTCGGRRAQSSVPFARCALYRQQQMARDLDLQTIISSLGIKIRYCAQHATTVRPMKWFIPAITAQGHARPVLLSETFAPSVNEEPLTTKWEPDVVASLLVVSQA</sequence>
<dbReference type="EMBL" id="PZQS01000006">
    <property type="protein sequence ID" value="PVD28427.1"/>
    <property type="molecule type" value="Genomic_DNA"/>
</dbReference>
<evidence type="ECO:0000313" key="1">
    <source>
        <dbReference type="EMBL" id="PVD28427.1"/>
    </source>
</evidence>
<accession>A0A2T7P4S7</accession>
<evidence type="ECO:0000313" key="2">
    <source>
        <dbReference type="Proteomes" id="UP000245119"/>
    </source>
</evidence>
<organism evidence="1 2">
    <name type="scientific">Pomacea canaliculata</name>
    <name type="common">Golden apple snail</name>
    <dbReference type="NCBI Taxonomy" id="400727"/>
    <lineage>
        <taxon>Eukaryota</taxon>
        <taxon>Metazoa</taxon>
        <taxon>Spiralia</taxon>
        <taxon>Lophotrochozoa</taxon>
        <taxon>Mollusca</taxon>
        <taxon>Gastropoda</taxon>
        <taxon>Caenogastropoda</taxon>
        <taxon>Architaenioglossa</taxon>
        <taxon>Ampullarioidea</taxon>
        <taxon>Ampullariidae</taxon>
        <taxon>Pomacea</taxon>
    </lineage>
</organism>
<name>A0A2T7P4S7_POMCA</name>
<protein>
    <submittedName>
        <fullName evidence="1">Uncharacterized protein</fullName>
    </submittedName>
</protein>
<dbReference type="SUPFAM" id="SSF57924">
    <property type="entry name" value="Inhibitor of apoptosis (IAP) repeat"/>
    <property type="match status" value="1"/>
</dbReference>
<gene>
    <name evidence="1" type="ORF">C0Q70_11014</name>
</gene>
<dbReference type="AlphaFoldDB" id="A0A2T7P4S7"/>